<evidence type="ECO:0000313" key="3">
    <source>
        <dbReference type="EMBL" id="KAK7961688.1"/>
    </source>
</evidence>
<protein>
    <submittedName>
        <fullName evidence="3">Uncharacterized protein</fullName>
    </submittedName>
</protein>
<feature type="compositionally biased region" description="Polar residues" evidence="1">
    <location>
        <begin position="113"/>
        <end position="126"/>
    </location>
</feature>
<comment type="caution">
    <text evidence="3">The sequence shown here is derived from an EMBL/GenBank/DDBJ whole genome shotgun (WGS) entry which is preliminary data.</text>
</comment>
<dbReference type="EMBL" id="JAQQWE010000002">
    <property type="protein sequence ID" value="KAK7961688.1"/>
    <property type="molecule type" value="Genomic_DNA"/>
</dbReference>
<proteinExistence type="predicted"/>
<sequence length="144" mass="16120">MDQVVFILLNLLGQANTLLGLWLNGRSCLDSLEELPGGTHVKTRTATYASLILFFRDVQDKSWTDKAGLLPQTPVWTEWRDRIVREPDADPKALYNTINEEHQRACNKKGSIDSATTIVDPNPTSQNEEKATVCHQESVASVVR</sequence>
<dbReference type="GeneID" id="92071797"/>
<dbReference type="Proteomes" id="UP001391051">
    <property type="component" value="Unassembled WGS sequence"/>
</dbReference>
<evidence type="ECO:0000256" key="2">
    <source>
        <dbReference type="SAM" id="SignalP"/>
    </source>
</evidence>
<name>A0ABR1QP18_9PEZI</name>
<keyword evidence="4" id="KW-1185">Reference proteome</keyword>
<accession>A0ABR1QP18</accession>
<dbReference type="RefSeq" id="XP_066703799.1">
    <property type="nucleotide sequence ID" value="XM_066838735.1"/>
</dbReference>
<keyword evidence="2" id="KW-0732">Signal</keyword>
<evidence type="ECO:0000313" key="4">
    <source>
        <dbReference type="Proteomes" id="UP001391051"/>
    </source>
</evidence>
<feature type="region of interest" description="Disordered" evidence="1">
    <location>
        <begin position="112"/>
        <end position="144"/>
    </location>
</feature>
<feature type="chain" id="PRO_5046341615" evidence="2">
    <location>
        <begin position="18"/>
        <end position="144"/>
    </location>
</feature>
<gene>
    <name evidence="3" type="ORF">PG986_002513</name>
</gene>
<reference evidence="3 4" key="1">
    <citation type="submission" date="2023-01" db="EMBL/GenBank/DDBJ databases">
        <title>Analysis of 21 Apiospora genomes using comparative genomics revels a genus with tremendous synthesis potential of carbohydrate active enzymes and secondary metabolites.</title>
        <authorList>
            <person name="Sorensen T."/>
        </authorList>
    </citation>
    <scope>NUCLEOTIDE SEQUENCE [LARGE SCALE GENOMIC DNA]</scope>
    <source>
        <strain evidence="3 4">CBS 24483</strain>
    </source>
</reference>
<organism evidence="3 4">
    <name type="scientific">Apiospora aurea</name>
    <dbReference type="NCBI Taxonomy" id="335848"/>
    <lineage>
        <taxon>Eukaryota</taxon>
        <taxon>Fungi</taxon>
        <taxon>Dikarya</taxon>
        <taxon>Ascomycota</taxon>
        <taxon>Pezizomycotina</taxon>
        <taxon>Sordariomycetes</taxon>
        <taxon>Xylariomycetidae</taxon>
        <taxon>Amphisphaeriales</taxon>
        <taxon>Apiosporaceae</taxon>
        <taxon>Apiospora</taxon>
    </lineage>
</organism>
<evidence type="ECO:0000256" key="1">
    <source>
        <dbReference type="SAM" id="MobiDB-lite"/>
    </source>
</evidence>
<feature type="signal peptide" evidence="2">
    <location>
        <begin position="1"/>
        <end position="17"/>
    </location>
</feature>